<dbReference type="Pfam" id="PF05746">
    <property type="entry name" value="DALR_1"/>
    <property type="match status" value="1"/>
</dbReference>
<dbReference type="GO" id="GO:0006420">
    <property type="term" value="P:arginyl-tRNA aminoacylation"/>
    <property type="evidence" value="ECO:0007669"/>
    <property type="project" value="UniProtKB-UniRule"/>
</dbReference>
<dbReference type="CDD" id="cd00671">
    <property type="entry name" value="ArgRS_core"/>
    <property type="match status" value="1"/>
</dbReference>
<evidence type="ECO:0000256" key="10">
    <source>
        <dbReference type="HAMAP-Rule" id="MF_00123"/>
    </source>
</evidence>
<dbReference type="FunFam" id="1.10.730.10:FF:000008">
    <property type="entry name" value="Arginine--tRNA ligase"/>
    <property type="match status" value="1"/>
</dbReference>
<dbReference type="GO" id="GO:0005524">
    <property type="term" value="F:ATP binding"/>
    <property type="evidence" value="ECO:0007669"/>
    <property type="project" value="UniProtKB-UniRule"/>
</dbReference>
<feature type="domain" description="DALR anticodon binding" evidence="12">
    <location>
        <begin position="395"/>
        <end position="519"/>
    </location>
</feature>
<dbReference type="InterPro" id="IPR035684">
    <property type="entry name" value="ArgRS_core"/>
</dbReference>
<comment type="similarity">
    <text evidence="2 10 11">Belongs to the class-I aminoacyl-tRNA synthetase family.</text>
</comment>
<proteinExistence type="inferred from homology"/>
<dbReference type="InterPro" id="IPR008909">
    <property type="entry name" value="DALR_anticod-bd"/>
</dbReference>
<dbReference type="Pfam" id="PF03485">
    <property type="entry name" value="Arg_tRNA_synt_N"/>
    <property type="match status" value="1"/>
</dbReference>
<dbReference type="SUPFAM" id="SSF52374">
    <property type="entry name" value="Nucleotidylyl transferase"/>
    <property type="match status" value="1"/>
</dbReference>
<dbReference type="AlphaFoldDB" id="A0A0G1KF51"/>
<keyword evidence="7 10" id="KW-0648">Protein biosynthesis</keyword>
<dbReference type="EMBL" id="LCJQ01000002">
    <property type="protein sequence ID" value="KKT82158.1"/>
    <property type="molecule type" value="Genomic_DNA"/>
</dbReference>
<evidence type="ECO:0000256" key="3">
    <source>
        <dbReference type="ARBA" id="ARBA00022490"/>
    </source>
</evidence>
<evidence type="ECO:0000256" key="4">
    <source>
        <dbReference type="ARBA" id="ARBA00022598"/>
    </source>
</evidence>
<evidence type="ECO:0000256" key="7">
    <source>
        <dbReference type="ARBA" id="ARBA00022917"/>
    </source>
</evidence>
<evidence type="ECO:0000256" key="9">
    <source>
        <dbReference type="ARBA" id="ARBA00049339"/>
    </source>
</evidence>
<dbReference type="Gene3D" id="3.30.1360.70">
    <property type="entry name" value="Arginyl tRNA synthetase N-terminal domain"/>
    <property type="match status" value="1"/>
</dbReference>
<dbReference type="SUPFAM" id="SSF55190">
    <property type="entry name" value="Arginyl-tRNA synthetase (ArgRS), N-terminal 'additional' domain"/>
    <property type="match status" value="1"/>
</dbReference>
<dbReference type="PRINTS" id="PR01038">
    <property type="entry name" value="TRNASYNTHARG"/>
</dbReference>
<protein>
    <recommendedName>
        <fullName evidence="10">Arginine--tRNA ligase</fullName>
        <ecNumber evidence="10">6.1.1.19</ecNumber>
    </recommendedName>
    <alternativeName>
        <fullName evidence="10">Arginyl-tRNA synthetase</fullName>
        <shortName evidence="10">ArgRS</shortName>
    </alternativeName>
</protein>
<dbReference type="PANTHER" id="PTHR11956:SF5">
    <property type="entry name" value="ARGININE--TRNA LIGASE, CYTOPLASMIC"/>
    <property type="match status" value="1"/>
</dbReference>
<dbReference type="Pfam" id="PF00750">
    <property type="entry name" value="tRNA-synt_1d"/>
    <property type="match status" value="1"/>
</dbReference>
<dbReference type="HAMAP" id="MF_00123">
    <property type="entry name" value="Arg_tRNA_synth"/>
    <property type="match status" value="1"/>
</dbReference>
<organism evidence="14 15">
    <name type="scientific">Candidatus Azambacteria bacterium GW2011_GWA1_44_9</name>
    <dbReference type="NCBI Taxonomy" id="1618610"/>
    <lineage>
        <taxon>Bacteria</taxon>
        <taxon>Candidatus Azamiibacteriota</taxon>
    </lineage>
</organism>
<evidence type="ECO:0000256" key="11">
    <source>
        <dbReference type="RuleBase" id="RU363038"/>
    </source>
</evidence>
<dbReference type="EC" id="6.1.1.19" evidence="10"/>
<dbReference type="NCBIfam" id="TIGR00456">
    <property type="entry name" value="argS"/>
    <property type="match status" value="1"/>
</dbReference>
<gene>
    <name evidence="10" type="primary">argS</name>
    <name evidence="14" type="ORF">UW78_C0002G0039</name>
</gene>
<comment type="caution">
    <text evidence="14">The sequence shown here is derived from an EMBL/GenBank/DDBJ whole genome shotgun (WGS) entry which is preliminary data.</text>
</comment>
<keyword evidence="5 10" id="KW-0547">Nucleotide-binding</keyword>
<evidence type="ECO:0000256" key="1">
    <source>
        <dbReference type="ARBA" id="ARBA00004496"/>
    </source>
</evidence>
<keyword evidence="8 10" id="KW-0030">Aminoacyl-tRNA synthetase</keyword>
<reference evidence="14 15" key="1">
    <citation type="journal article" date="2015" name="Nature">
        <title>rRNA introns, odd ribosomes, and small enigmatic genomes across a large radiation of phyla.</title>
        <authorList>
            <person name="Brown C.T."/>
            <person name="Hug L.A."/>
            <person name="Thomas B.C."/>
            <person name="Sharon I."/>
            <person name="Castelle C.J."/>
            <person name="Singh A."/>
            <person name="Wilkins M.J."/>
            <person name="Williams K.H."/>
            <person name="Banfield J.F."/>
        </authorList>
    </citation>
    <scope>NUCLEOTIDE SEQUENCE [LARGE SCALE GENOMIC DNA]</scope>
</reference>
<dbReference type="SUPFAM" id="SSF47323">
    <property type="entry name" value="Anticodon-binding domain of a subclass of class I aminoacyl-tRNA synthetases"/>
    <property type="match status" value="1"/>
</dbReference>
<dbReference type="PANTHER" id="PTHR11956">
    <property type="entry name" value="ARGINYL-TRNA SYNTHETASE"/>
    <property type="match status" value="1"/>
</dbReference>
<dbReference type="GO" id="GO:0004814">
    <property type="term" value="F:arginine-tRNA ligase activity"/>
    <property type="evidence" value="ECO:0007669"/>
    <property type="project" value="UniProtKB-UniRule"/>
</dbReference>
<evidence type="ECO:0000313" key="14">
    <source>
        <dbReference type="EMBL" id="KKT82158.1"/>
    </source>
</evidence>
<evidence type="ECO:0000256" key="8">
    <source>
        <dbReference type="ARBA" id="ARBA00023146"/>
    </source>
</evidence>
<sequence>MISKIEAVIKKVLGKEVKFSVTASEKPEFGHYSTNAAFFVKGDPQKLADEIRQQAKNFFEKVEAKGKFINFWISKNALLEELNKVIKTPKFKIKNLKLKINIEFISANPTGPLTMANGRGGFLGDVLANVLERVGHKVTREYYINDAGNQIKLLGESVLAALGKAEPKDTHYQGNYIKELAGRLNKELRIKNYGAEEVGRLAAAELLKEIKKSLKNVNIDFDIWFSEYQNLHKKGELKKVLETLEKNGLVSKREGAKWLAGHVLVKSDGQPTYFLADLAYHYDKFIKRKFDCVIDIWGADHHGYIDRLKTGVKALGVNPDKLKIIITQLVRLVENGKEVRMSKRAGEFVTLDELVKEVGKDATRFFFLMHAPETHMDFDLALAKEKSQKNPVYYVQYAFVRCGAILRKAKLKRIKNYAMPAGRQELRIKNLESESELNLMRELVKLPDVVLQTAEDCQVSRVARYASELARAFHNFYEKERVIVEEKELTEARLALVSATQHILGEVLSILGINQPAKM</sequence>
<comment type="subunit">
    <text evidence="10">Monomer.</text>
</comment>
<feature type="domain" description="Arginyl tRNA synthetase N-terminal" evidence="13">
    <location>
        <begin position="3"/>
        <end position="73"/>
    </location>
</feature>
<dbReference type="PATRIC" id="fig|1618610.3.peg.116"/>
<comment type="subcellular location">
    <subcellularLocation>
        <location evidence="1 10">Cytoplasm</location>
    </subcellularLocation>
</comment>
<evidence type="ECO:0000313" key="15">
    <source>
        <dbReference type="Proteomes" id="UP000034595"/>
    </source>
</evidence>
<evidence type="ECO:0000256" key="2">
    <source>
        <dbReference type="ARBA" id="ARBA00005594"/>
    </source>
</evidence>
<comment type="catalytic activity">
    <reaction evidence="9 10">
        <text>tRNA(Arg) + L-arginine + ATP = L-arginyl-tRNA(Arg) + AMP + diphosphate</text>
        <dbReference type="Rhea" id="RHEA:20301"/>
        <dbReference type="Rhea" id="RHEA-COMP:9658"/>
        <dbReference type="Rhea" id="RHEA-COMP:9673"/>
        <dbReference type="ChEBI" id="CHEBI:30616"/>
        <dbReference type="ChEBI" id="CHEBI:32682"/>
        <dbReference type="ChEBI" id="CHEBI:33019"/>
        <dbReference type="ChEBI" id="CHEBI:78442"/>
        <dbReference type="ChEBI" id="CHEBI:78513"/>
        <dbReference type="ChEBI" id="CHEBI:456215"/>
        <dbReference type="EC" id="6.1.1.19"/>
    </reaction>
</comment>
<dbReference type="Gene3D" id="3.40.50.620">
    <property type="entry name" value="HUPs"/>
    <property type="match status" value="1"/>
</dbReference>
<evidence type="ECO:0000259" key="12">
    <source>
        <dbReference type="SMART" id="SM00836"/>
    </source>
</evidence>
<dbReference type="GO" id="GO:0005737">
    <property type="term" value="C:cytoplasm"/>
    <property type="evidence" value="ECO:0007669"/>
    <property type="project" value="UniProtKB-SubCell"/>
</dbReference>
<dbReference type="InterPro" id="IPR014729">
    <property type="entry name" value="Rossmann-like_a/b/a_fold"/>
</dbReference>
<dbReference type="InterPro" id="IPR005148">
    <property type="entry name" value="Arg-tRNA-synth_N"/>
</dbReference>
<keyword evidence="3 10" id="KW-0963">Cytoplasm</keyword>
<keyword evidence="4 10" id="KW-0436">Ligase</keyword>
<dbReference type="SMART" id="SM01016">
    <property type="entry name" value="Arg_tRNA_synt_N"/>
    <property type="match status" value="1"/>
</dbReference>
<dbReference type="InterPro" id="IPR001278">
    <property type="entry name" value="Arg-tRNA-ligase"/>
</dbReference>
<dbReference type="InterPro" id="IPR036695">
    <property type="entry name" value="Arg-tRNA-synth_N_sf"/>
</dbReference>
<keyword evidence="6 10" id="KW-0067">ATP-binding</keyword>
<feature type="short sequence motif" description="'HIGH' region" evidence="10">
    <location>
        <begin position="107"/>
        <end position="117"/>
    </location>
</feature>
<accession>A0A0G1KF51</accession>
<evidence type="ECO:0000256" key="6">
    <source>
        <dbReference type="ARBA" id="ARBA00022840"/>
    </source>
</evidence>
<dbReference type="SMART" id="SM00836">
    <property type="entry name" value="DALR_1"/>
    <property type="match status" value="1"/>
</dbReference>
<evidence type="ECO:0000259" key="13">
    <source>
        <dbReference type="SMART" id="SM01016"/>
    </source>
</evidence>
<name>A0A0G1KF51_9BACT</name>
<dbReference type="Proteomes" id="UP000034595">
    <property type="component" value="Unassembled WGS sequence"/>
</dbReference>
<evidence type="ECO:0000256" key="5">
    <source>
        <dbReference type="ARBA" id="ARBA00022741"/>
    </source>
</evidence>
<dbReference type="Gene3D" id="1.10.730.10">
    <property type="entry name" value="Isoleucyl-tRNA Synthetase, Domain 1"/>
    <property type="match status" value="1"/>
</dbReference>
<dbReference type="InterPro" id="IPR009080">
    <property type="entry name" value="tRNAsynth_Ia_anticodon-bd"/>
</dbReference>